<evidence type="ECO:0000313" key="1">
    <source>
        <dbReference type="EMBL" id="GAA3689443.1"/>
    </source>
</evidence>
<dbReference type="EMBL" id="BAABBE010000080">
    <property type="protein sequence ID" value="GAA3689443.1"/>
    <property type="molecule type" value="Genomic_DNA"/>
</dbReference>
<proteinExistence type="predicted"/>
<sequence>MTADSGIDDDLWLEGLGEHESGVEAGGDTAELAVEDIEELMLATGQ</sequence>
<reference evidence="2" key="1">
    <citation type="journal article" date="2019" name="Int. J. Syst. Evol. Microbiol.">
        <title>The Global Catalogue of Microorganisms (GCM) 10K type strain sequencing project: providing services to taxonomists for standard genome sequencing and annotation.</title>
        <authorList>
            <consortium name="The Broad Institute Genomics Platform"/>
            <consortium name="The Broad Institute Genome Sequencing Center for Infectious Disease"/>
            <person name="Wu L."/>
            <person name="Ma J."/>
        </authorList>
    </citation>
    <scope>NUCLEOTIDE SEQUENCE [LARGE SCALE GENOMIC DNA]</scope>
    <source>
        <strain evidence="2">JCM 17494</strain>
    </source>
</reference>
<keyword evidence="2" id="KW-1185">Reference proteome</keyword>
<name>A0ABP7CIH8_9PSEU</name>
<accession>A0ABP7CIH8</accession>
<dbReference type="RefSeq" id="WP_346137282.1">
    <property type="nucleotide sequence ID" value="NZ_BAABBE010000080.1"/>
</dbReference>
<comment type="caution">
    <text evidence="1">The sequence shown here is derived from an EMBL/GenBank/DDBJ whole genome shotgun (WGS) entry which is preliminary data.</text>
</comment>
<dbReference type="Proteomes" id="UP001500711">
    <property type="component" value="Unassembled WGS sequence"/>
</dbReference>
<protein>
    <submittedName>
        <fullName evidence="1">Uncharacterized protein</fullName>
    </submittedName>
</protein>
<gene>
    <name evidence="1" type="ORF">GCM10022267_90230</name>
</gene>
<organism evidence="1 2">
    <name type="scientific">Lentzea roselyniae</name>
    <dbReference type="NCBI Taxonomy" id="531940"/>
    <lineage>
        <taxon>Bacteria</taxon>
        <taxon>Bacillati</taxon>
        <taxon>Actinomycetota</taxon>
        <taxon>Actinomycetes</taxon>
        <taxon>Pseudonocardiales</taxon>
        <taxon>Pseudonocardiaceae</taxon>
        <taxon>Lentzea</taxon>
    </lineage>
</organism>
<evidence type="ECO:0000313" key="2">
    <source>
        <dbReference type="Proteomes" id="UP001500711"/>
    </source>
</evidence>